<evidence type="ECO:0000313" key="2">
    <source>
        <dbReference type="Proteomes" id="UP000182491"/>
    </source>
</evidence>
<organism evidence="1 2">
    <name type="scientific">Pontibacter akesuensis</name>
    <dbReference type="NCBI Taxonomy" id="388950"/>
    <lineage>
        <taxon>Bacteria</taxon>
        <taxon>Pseudomonadati</taxon>
        <taxon>Bacteroidota</taxon>
        <taxon>Cytophagia</taxon>
        <taxon>Cytophagales</taxon>
        <taxon>Hymenobacteraceae</taxon>
        <taxon>Pontibacter</taxon>
    </lineage>
</organism>
<dbReference type="Proteomes" id="UP000182491">
    <property type="component" value="Unassembled WGS sequence"/>
</dbReference>
<dbReference type="STRING" id="388950.GCA_001611675_03587"/>
<keyword evidence="2" id="KW-1185">Reference proteome</keyword>
<name>A0A1I7FT78_9BACT</name>
<sequence>MPFNDFFQRLLGLTGKAPTCSQLSRSGKYAADYAVWVEAQEYLQWTGPLFKAYHYQKASLPAPQRVQLIQQENLRGAVFFYDPSIGADNFSFLFDLLKDRVLQCGYTLHSCDKLEVRHERYTEQVEKHLLTPPASDIPGTSVCNQLYGNVLIDYIKVNKHPGYIRFVANSYNDAYFSTPLPFEELLEKVLQPWEQWHNRNSHQSKK</sequence>
<gene>
    <name evidence="1" type="ORF">SAMN04487941_0452</name>
</gene>
<dbReference type="RefSeq" id="WP_068839443.1">
    <property type="nucleotide sequence ID" value="NZ_BMXC01000001.1"/>
</dbReference>
<dbReference type="EMBL" id="FPCA01000001">
    <property type="protein sequence ID" value="SFU39434.1"/>
    <property type="molecule type" value="Genomic_DNA"/>
</dbReference>
<proteinExistence type="predicted"/>
<protein>
    <submittedName>
        <fullName evidence="1">Uncharacterized protein</fullName>
    </submittedName>
</protein>
<dbReference type="AlphaFoldDB" id="A0A1I7FT78"/>
<reference evidence="2" key="1">
    <citation type="submission" date="2016-10" db="EMBL/GenBank/DDBJ databases">
        <authorList>
            <person name="Varghese N."/>
        </authorList>
    </citation>
    <scope>NUCLEOTIDE SEQUENCE [LARGE SCALE GENOMIC DNA]</scope>
    <source>
        <strain evidence="2">DSM 18820</strain>
    </source>
</reference>
<evidence type="ECO:0000313" key="1">
    <source>
        <dbReference type="EMBL" id="SFU39434.1"/>
    </source>
</evidence>
<accession>A0A1I7FT78</accession>